<name>G3J2S9_CORMM</name>
<evidence type="ECO:0000313" key="3">
    <source>
        <dbReference type="Proteomes" id="UP000001610"/>
    </source>
</evidence>
<feature type="compositionally biased region" description="Polar residues" evidence="1">
    <location>
        <begin position="699"/>
        <end position="709"/>
    </location>
</feature>
<dbReference type="OMA" id="VFSYWRR"/>
<dbReference type="GeneID" id="18163102"/>
<feature type="region of interest" description="Disordered" evidence="1">
    <location>
        <begin position="771"/>
        <end position="820"/>
    </location>
</feature>
<feature type="compositionally biased region" description="Low complexity" evidence="1">
    <location>
        <begin position="41"/>
        <end position="56"/>
    </location>
</feature>
<protein>
    <recommendedName>
        <fullName evidence="4">AGC-kinase C-terminal domain-containing protein</fullName>
    </recommendedName>
</protein>
<evidence type="ECO:0000256" key="1">
    <source>
        <dbReference type="SAM" id="MobiDB-lite"/>
    </source>
</evidence>
<feature type="compositionally biased region" description="Polar residues" evidence="1">
    <location>
        <begin position="409"/>
        <end position="419"/>
    </location>
</feature>
<dbReference type="STRING" id="983644.G3J2S9"/>
<dbReference type="Proteomes" id="UP000001610">
    <property type="component" value="Unassembled WGS sequence"/>
</dbReference>
<accession>G3J2S9</accession>
<evidence type="ECO:0000313" key="2">
    <source>
        <dbReference type="EMBL" id="EGX96413.1"/>
    </source>
</evidence>
<dbReference type="eggNOG" id="ENOG502S9TA">
    <property type="taxonomic scope" value="Eukaryota"/>
</dbReference>
<feature type="compositionally biased region" description="Polar residues" evidence="1">
    <location>
        <begin position="1042"/>
        <end position="1056"/>
    </location>
</feature>
<feature type="compositionally biased region" description="Low complexity" evidence="1">
    <location>
        <begin position="361"/>
        <end position="370"/>
    </location>
</feature>
<feature type="compositionally biased region" description="Acidic residues" evidence="1">
    <location>
        <begin position="809"/>
        <end position="820"/>
    </location>
</feature>
<feature type="region of interest" description="Disordered" evidence="1">
    <location>
        <begin position="683"/>
        <end position="709"/>
    </location>
</feature>
<feature type="compositionally biased region" description="Low complexity" evidence="1">
    <location>
        <begin position="171"/>
        <end position="187"/>
    </location>
</feature>
<sequence>MLSHLRFHRRGPSNPASPAGDQQPSPLSNTQSPFTPDGGVSSPDTQPPSSTTSLVPPTLPPITRVTSDQSPPLPGFSSDAAAAHGPLVEQRVVPQPAAARSPYTTDSGFIGGVALENYRRGLRAQKALVTPEHHAAPPLDDKHLRAKTSPAAAGAPPPVAPRQGQPSQGFSRVPSHSSVSPSESVQPTGRRPPGLGLTAEFTSSSSSSVTITPMEPHKAKKGLPFLKNPMSTLLMRRKMNQNVPDALPMPIVSSQHPEPTYDPRIKGTRVHDFSAPRRRSIPRNDFVQPEARPPVTEYQKQPVAVPQPAPLPVAAPVPEQEQPPKPISKDVTLVNRPTSQNPSPTSVPEKRNGSFRDRMRSSSGSSMAGSIQLENLSSIAEDHRNREFGSLTRVNPSIRTTRSHKISLSEMSSRDTITSLPRHMKSTSSRFSFDMIGAAKQEKILEDRHRQRQLEKGEPESEERRDSRFDEFDEDAFDYDAMMDDDGLEERIPGVNADFDDEDDYLHETPYVQKDQFDTQEDPDNDQQNFSGFVFQRSNPESEIPSPFLPGQMPNTPRDAEGQPIGSAMTKDTPTTANFPLSAQPNSSDRDSAFGQRLLGLGIDQATSRHEEKTVGAKANALAFLPDDELYFDDGIIGYEDEFAEDLAAGIDPDDEPFDESIFDNNDTDQFGRPVRGAFARAQSMTKATSESKKRISDTSRFSAQSEITQSTAHTSFSAGMLDGAQGGSSMISPLGRVSSVMGSSSSPSQRKMVAYQAALAAAAHEAAASGKFQRSASPVLEDDAEDEDGTDELEDAETQESTVKIQDDVEYEPTDDLDDDFGYENMDDFELDDDAIIAEANASALANDADGWYGQEFGFYAAPPSSTQHHGSYSSSASGGGAEIGYAVGGFFGPRGGDLARSASGRLISREANLTPITERSEYSNRNSIMSMGLPPLVGGGTPTTMQSPGLAQLAMMSEEGDEMTLSALLRLRNKAWGGSQASLASSRDGSPKSERGELPSAPPWAAAAGGGAPMPGYTHARQNSLLSSEGRESELGSLPASPTLTMANAAQGPQGQAHALATLQQHNNNPARGNSAYPRAPGGGQSASAPVSAVPGRNSNEWNWPLPSSSSEVVAGGVPARTVSLASRHGKGHRRQQSSTESVSYIMEEEDNGEARWVMERRRTGDGDETELLEREIIPGGRI</sequence>
<feature type="region of interest" description="Disordered" evidence="1">
    <location>
        <begin position="1128"/>
        <end position="1150"/>
    </location>
</feature>
<dbReference type="InParanoid" id="G3J2S9"/>
<feature type="compositionally biased region" description="Polar residues" evidence="1">
    <location>
        <begin position="570"/>
        <end position="587"/>
    </location>
</feature>
<feature type="compositionally biased region" description="Polar residues" evidence="1">
    <location>
        <begin position="14"/>
        <end position="34"/>
    </location>
</feature>
<feature type="region of interest" description="Disordered" evidence="1">
    <location>
        <begin position="248"/>
        <end position="267"/>
    </location>
</feature>
<feature type="region of interest" description="Disordered" evidence="1">
    <location>
        <begin position="148"/>
        <end position="214"/>
    </location>
</feature>
<dbReference type="AlphaFoldDB" id="G3J2S9"/>
<dbReference type="HOGENOM" id="CLU_003071_0_0_1"/>
<reference evidence="2 3" key="1">
    <citation type="journal article" date="2011" name="Genome Biol.">
        <title>Genome sequence of the insect pathogenic fungus Cordyceps militaris, a valued traditional Chinese medicine.</title>
        <authorList>
            <person name="Zheng P."/>
            <person name="Xia Y."/>
            <person name="Xiao G."/>
            <person name="Xiong C."/>
            <person name="Hu X."/>
            <person name="Zhang S."/>
            <person name="Zheng H."/>
            <person name="Huang Y."/>
            <person name="Zhou Y."/>
            <person name="Wang S."/>
            <person name="Zhao G.P."/>
            <person name="Liu X."/>
            <person name="St Leger R.J."/>
            <person name="Wang C."/>
        </authorList>
    </citation>
    <scope>NUCLEOTIDE SEQUENCE [LARGE SCALE GENOMIC DNA]</scope>
    <source>
        <strain evidence="2 3">CM01</strain>
    </source>
</reference>
<feature type="compositionally biased region" description="Acidic residues" evidence="1">
    <location>
        <begin position="471"/>
        <end position="488"/>
    </location>
</feature>
<feature type="region of interest" description="Disordered" evidence="1">
    <location>
        <begin position="444"/>
        <end position="593"/>
    </location>
</feature>
<keyword evidence="3" id="KW-1185">Reference proteome</keyword>
<dbReference type="EMBL" id="JH126399">
    <property type="protein sequence ID" value="EGX96413.1"/>
    <property type="molecule type" value="Genomic_DNA"/>
</dbReference>
<dbReference type="OrthoDB" id="5408302at2759"/>
<feature type="region of interest" description="Disordered" evidence="1">
    <location>
        <begin position="402"/>
        <end position="424"/>
    </location>
</feature>
<feature type="compositionally biased region" description="Pro residues" evidence="1">
    <location>
        <begin position="305"/>
        <end position="326"/>
    </location>
</feature>
<proteinExistence type="predicted"/>
<feature type="compositionally biased region" description="Polar residues" evidence="1">
    <location>
        <begin position="335"/>
        <end position="346"/>
    </location>
</feature>
<evidence type="ECO:0008006" key="4">
    <source>
        <dbReference type="Google" id="ProtNLM"/>
    </source>
</evidence>
<feature type="region of interest" description="Disordered" evidence="1">
    <location>
        <begin position="980"/>
        <end position="1101"/>
    </location>
</feature>
<gene>
    <name evidence="2" type="ORF">CCM_01069</name>
</gene>
<dbReference type="VEuPathDB" id="FungiDB:CCM_01069"/>
<feature type="compositionally biased region" description="Polar residues" evidence="1">
    <location>
        <begin position="981"/>
        <end position="990"/>
    </location>
</feature>
<feature type="compositionally biased region" description="Basic and acidic residues" evidence="1">
    <location>
        <begin position="444"/>
        <end position="470"/>
    </location>
</feature>
<feature type="compositionally biased region" description="Polar residues" evidence="1">
    <location>
        <begin position="1064"/>
        <end position="1074"/>
    </location>
</feature>
<dbReference type="RefSeq" id="XP_006666290.1">
    <property type="nucleotide sequence ID" value="XM_006666227.1"/>
</dbReference>
<feature type="region of interest" description="Disordered" evidence="1">
    <location>
        <begin position="1"/>
        <end position="87"/>
    </location>
</feature>
<organism evidence="2 3">
    <name type="scientific">Cordyceps militaris (strain CM01)</name>
    <name type="common">Caterpillar fungus</name>
    <dbReference type="NCBI Taxonomy" id="983644"/>
    <lineage>
        <taxon>Eukaryota</taxon>
        <taxon>Fungi</taxon>
        <taxon>Dikarya</taxon>
        <taxon>Ascomycota</taxon>
        <taxon>Pezizomycotina</taxon>
        <taxon>Sordariomycetes</taxon>
        <taxon>Hypocreomycetidae</taxon>
        <taxon>Hypocreales</taxon>
        <taxon>Cordycipitaceae</taxon>
        <taxon>Cordyceps</taxon>
    </lineage>
</organism>
<feature type="compositionally biased region" description="Basic and acidic residues" evidence="1">
    <location>
        <begin position="348"/>
        <end position="360"/>
    </location>
</feature>
<feature type="compositionally biased region" description="Polar residues" evidence="1">
    <location>
        <begin position="526"/>
        <end position="541"/>
    </location>
</feature>
<feature type="compositionally biased region" description="Basic residues" evidence="1">
    <location>
        <begin position="1"/>
        <end position="11"/>
    </location>
</feature>
<feature type="compositionally biased region" description="Acidic residues" evidence="1">
    <location>
        <begin position="781"/>
        <end position="799"/>
    </location>
</feature>
<feature type="region of interest" description="Disordered" evidence="1">
    <location>
        <begin position="272"/>
        <end position="371"/>
    </location>
</feature>
<dbReference type="KEGG" id="cmt:CCM_01069"/>